<feature type="region of interest" description="Disordered" evidence="1">
    <location>
        <begin position="214"/>
        <end position="235"/>
    </location>
</feature>
<dbReference type="AlphaFoldDB" id="A0A5C3KPB9"/>
<organism evidence="2 3">
    <name type="scientific">Coprinopsis marcescibilis</name>
    <name type="common">Agaric fungus</name>
    <name type="synonym">Psathyrella marcescibilis</name>
    <dbReference type="NCBI Taxonomy" id="230819"/>
    <lineage>
        <taxon>Eukaryota</taxon>
        <taxon>Fungi</taxon>
        <taxon>Dikarya</taxon>
        <taxon>Basidiomycota</taxon>
        <taxon>Agaricomycotina</taxon>
        <taxon>Agaricomycetes</taxon>
        <taxon>Agaricomycetidae</taxon>
        <taxon>Agaricales</taxon>
        <taxon>Agaricineae</taxon>
        <taxon>Psathyrellaceae</taxon>
        <taxon>Coprinopsis</taxon>
    </lineage>
</organism>
<protein>
    <submittedName>
        <fullName evidence="2">Uncharacterized protein</fullName>
    </submittedName>
</protein>
<feature type="compositionally biased region" description="Acidic residues" evidence="1">
    <location>
        <begin position="379"/>
        <end position="397"/>
    </location>
</feature>
<feature type="compositionally biased region" description="Polar residues" evidence="1">
    <location>
        <begin position="326"/>
        <end position="340"/>
    </location>
</feature>
<gene>
    <name evidence="2" type="ORF">FA15DRAFT_706653</name>
</gene>
<dbReference type="OrthoDB" id="3059197at2759"/>
<reference evidence="2 3" key="1">
    <citation type="journal article" date="2019" name="Nat. Ecol. Evol.">
        <title>Megaphylogeny resolves global patterns of mushroom evolution.</title>
        <authorList>
            <person name="Varga T."/>
            <person name="Krizsan K."/>
            <person name="Foldi C."/>
            <person name="Dima B."/>
            <person name="Sanchez-Garcia M."/>
            <person name="Sanchez-Ramirez S."/>
            <person name="Szollosi G.J."/>
            <person name="Szarkandi J.G."/>
            <person name="Papp V."/>
            <person name="Albert L."/>
            <person name="Andreopoulos W."/>
            <person name="Angelini C."/>
            <person name="Antonin V."/>
            <person name="Barry K.W."/>
            <person name="Bougher N.L."/>
            <person name="Buchanan P."/>
            <person name="Buyck B."/>
            <person name="Bense V."/>
            <person name="Catcheside P."/>
            <person name="Chovatia M."/>
            <person name="Cooper J."/>
            <person name="Damon W."/>
            <person name="Desjardin D."/>
            <person name="Finy P."/>
            <person name="Geml J."/>
            <person name="Haridas S."/>
            <person name="Hughes K."/>
            <person name="Justo A."/>
            <person name="Karasinski D."/>
            <person name="Kautmanova I."/>
            <person name="Kiss B."/>
            <person name="Kocsube S."/>
            <person name="Kotiranta H."/>
            <person name="LaButti K.M."/>
            <person name="Lechner B.E."/>
            <person name="Liimatainen K."/>
            <person name="Lipzen A."/>
            <person name="Lukacs Z."/>
            <person name="Mihaltcheva S."/>
            <person name="Morgado L.N."/>
            <person name="Niskanen T."/>
            <person name="Noordeloos M.E."/>
            <person name="Ohm R.A."/>
            <person name="Ortiz-Santana B."/>
            <person name="Ovrebo C."/>
            <person name="Racz N."/>
            <person name="Riley R."/>
            <person name="Savchenko A."/>
            <person name="Shiryaev A."/>
            <person name="Soop K."/>
            <person name="Spirin V."/>
            <person name="Szebenyi C."/>
            <person name="Tomsovsky M."/>
            <person name="Tulloss R.E."/>
            <person name="Uehling J."/>
            <person name="Grigoriev I.V."/>
            <person name="Vagvolgyi C."/>
            <person name="Papp T."/>
            <person name="Martin F.M."/>
            <person name="Miettinen O."/>
            <person name="Hibbett D.S."/>
            <person name="Nagy L.G."/>
        </authorList>
    </citation>
    <scope>NUCLEOTIDE SEQUENCE [LARGE SCALE GENOMIC DNA]</scope>
    <source>
        <strain evidence="2 3">CBS 121175</strain>
    </source>
</reference>
<dbReference type="EMBL" id="ML210249">
    <property type="protein sequence ID" value="TFK22126.1"/>
    <property type="molecule type" value="Genomic_DNA"/>
</dbReference>
<proteinExistence type="predicted"/>
<evidence type="ECO:0000313" key="3">
    <source>
        <dbReference type="Proteomes" id="UP000307440"/>
    </source>
</evidence>
<feature type="region of interest" description="Disordered" evidence="1">
    <location>
        <begin position="326"/>
        <end position="397"/>
    </location>
</feature>
<keyword evidence="3" id="KW-1185">Reference proteome</keyword>
<sequence length="397" mass="43702">MSSFTNCLNDKLADLLKDPLLFSNACQFIDRLHTENPCKADGSKPPPSTKDAQVDRWCFQDGSVVTFKFAAGFQRSGNGTRINEYFNATNTKGDTKIYSKKLLEHLQAVFEIQPLSENDCLAEFYPEGTIEASNVVPPILLHLQGELAQKRPGVYPSNITSPIRKKPDKDVFTMMLTSHPLLPTLKCGIDNFPSVMLSLDDLADIGTLSPSKLKATASKRKGTGNLADTDDNDNDLTLGPMPDPEDLYAEFPDALDAKIKLPKVFNGKGNLVPPQDYSSLPWDAVVIVEASLCCWQFKSDNKDKRVTHMHLKTLQLLDKSMEQANNIQPSGTQTGRSKAVTSKGKRKAGPDSNDSKTKKLRTRSNLSSGSSSTAKDDHEQEETGGDQEQMDEDSDDL</sequence>
<dbReference type="Proteomes" id="UP000307440">
    <property type="component" value="Unassembled WGS sequence"/>
</dbReference>
<evidence type="ECO:0000256" key="1">
    <source>
        <dbReference type="SAM" id="MobiDB-lite"/>
    </source>
</evidence>
<accession>A0A5C3KPB9</accession>
<name>A0A5C3KPB9_COPMA</name>
<evidence type="ECO:0000313" key="2">
    <source>
        <dbReference type="EMBL" id="TFK22126.1"/>
    </source>
</evidence>